<dbReference type="PANTHER" id="PTHR47197:SF3">
    <property type="entry name" value="DIHYDRO-HEME D1 DEHYDROGENASE"/>
    <property type="match status" value="1"/>
</dbReference>
<evidence type="ECO:0000256" key="1">
    <source>
        <dbReference type="SAM" id="SignalP"/>
    </source>
</evidence>
<proteinExistence type="predicted"/>
<dbReference type="Gene3D" id="2.130.10.10">
    <property type="entry name" value="YVTN repeat-like/Quinoprotein amine dehydrogenase"/>
    <property type="match status" value="2"/>
</dbReference>
<name>A0A6I2L050_9BURK</name>
<dbReference type="SUPFAM" id="SSF51004">
    <property type="entry name" value="C-terminal (heme d1) domain of cytochrome cd1-nitrite reductase"/>
    <property type="match status" value="1"/>
</dbReference>
<reference evidence="2 3" key="1">
    <citation type="submission" date="2019-11" db="EMBL/GenBank/DDBJ databases">
        <title>Novel species isolated from a subtropical stream in China.</title>
        <authorList>
            <person name="Lu H."/>
        </authorList>
    </citation>
    <scope>NUCLEOTIDE SEQUENCE [LARGE SCALE GENOMIC DNA]</scope>
    <source>
        <strain evidence="2 3">FT80W</strain>
    </source>
</reference>
<dbReference type="AlphaFoldDB" id="A0A6I2L050"/>
<organism evidence="2 3">
    <name type="scientific">Duganella guangzhouensis</name>
    <dbReference type="NCBI Taxonomy" id="2666084"/>
    <lineage>
        <taxon>Bacteria</taxon>
        <taxon>Pseudomonadati</taxon>
        <taxon>Pseudomonadota</taxon>
        <taxon>Betaproteobacteria</taxon>
        <taxon>Burkholderiales</taxon>
        <taxon>Oxalobacteraceae</taxon>
        <taxon>Telluria group</taxon>
        <taxon>Duganella</taxon>
    </lineage>
</organism>
<keyword evidence="1" id="KW-0732">Signal</keyword>
<evidence type="ECO:0008006" key="4">
    <source>
        <dbReference type="Google" id="ProtNLM"/>
    </source>
</evidence>
<evidence type="ECO:0000313" key="2">
    <source>
        <dbReference type="EMBL" id="MRW89906.1"/>
    </source>
</evidence>
<feature type="chain" id="PRO_5026331909" description="YncE family protein" evidence="1">
    <location>
        <begin position="22"/>
        <end position="335"/>
    </location>
</feature>
<dbReference type="RefSeq" id="WP_154374821.1">
    <property type="nucleotide sequence ID" value="NZ_WKJK01000003.1"/>
</dbReference>
<comment type="caution">
    <text evidence="2">The sequence shown here is derived from an EMBL/GenBank/DDBJ whole genome shotgun (WGS) entry which is preliminary data.</text>
</comment>
<dbReference type="EMBL" id="WKJK01000003">
    <property type="protein sequence ID" value="MRW89906.1"/>
    <property type="molecule type" value="Genomic_DNA"/>
</dbReference>
<sequence length="335" mass="35999">MQLRKIGIACAGLWLVTAAYAADPLKLVSTTPLPQVSGGDFDHFDVDLLRNRLYVPSEVYGSIEVFKLPDGQHLSSTLGLAKSPHKILLTQAGKELWVADAGAASLKIVDTSDMSVRNSIAMEPQPDSGIVDEKRGIFYLGNGGKGGEAHAYISLISLADHSVLGRIDVPAKQVKAMAIDAATDRLFVNFRDRNEVGVIDLASRKLTGLWQIPGPGRNSALAFDPETKRLFVGARGPGKLLVLDAADGKVLQTLDIVETSDEMIVDSEHRRLYIAGAGGLDVVSTHGPDNYQIDQHIDTLGGKTAVYVPTLKRLYVVHTKGPQAAEAGLQVFDVR</sequence>
<dbReference type="Proteomes" id="UP000433309">
    <property type="component" value="Unassembled WGS sequence"/>
</dbReference>
<accession>A0A6I2L050</accession>
<evidence type="ECO:0000313" key="3">
    <source>
        <dbReference type="Proteomes" id="UP000433309"/>
    </source>
</evidence>
<keyword evidence="3" id="KW-1185">Reference proteome</keyword>
<dbReference type="InterPro" id="IPR051200">
    <property type="entry name" value="Host-pathogen_enzymatic-act"/>
</dbReference>
<dbReference type="InterPro" id="IPR011048">
    <property type="entry name" value="Haem_d1_sf"/>
</dbReference>
<gene>
    <name evidence="2" type="ORF">GJ699_07920</name>
</gene>
<dbReference type="PANTHER" id="PTHR47197">
    <property type="entry name" value="PROTEIN NIRF"/>
    <property type="match status" value="1"/>
</dbReference>
<dbReference type="InterPro" id="IPR015943">
    <property type="entry name" value="WD40/YVTN_repeat-like_dom_sf"/>
</dbReference>
<feature type="signal peptide" evidence="1">
    <location>
        <begin position="1"/>
        <end position="21"/>
    </location>
</feature>
<protein>
    <recommendedName>
        <fullName evidence="4">YncE family protein</fullName>
    </recommendedName>
</protein>